<dbReference type="EnsemblPlants" id="evm.model.08.1212">
    <property type="protein sequence ID" value="cds.evm.model.08.1212"/>
    <property type="gene ID" value="evm.TU.08.1212"/>
</dbReference>
<dbReference type="Gramene" id="evm.model.08.1212">
    <property type="protein sequence ID" value="cds.evm.model.08.1212"/>
    <property type="gene ID" value="evm.TU.08.1212"/>
</dbReference>
<evidence type="ECO:0008006" key="4">
    <source>
        <dbReference type="Google" id="ProtNLM"/>
    </source>
</evidence>
<dbReference type="AlphaFoldDB" id="A0A803Q7Z2"/>
<accession>A0A803Q7Z2</accession>
<reference evidence="2" key="1">
    <citation type="submission" date="2018-11" db="EMBL/GenBank/DDBJ databases">
        <authorList>
            <person name="Grassa J C."/>
        </authorList>
    </citation>
    <scope>NUCLEOTIDE SEQUENCE [LARGE SCALE GENOMIC DNA]</scope>
</reference>
<evidence type="ECO:0000313" key="3">
    <source>
        <dbReference type="Proteomes" id="UP000596661"/>
    </source>
</evidence>
<dbReference type="PANTHER" id="PTHR33233">
    <property type="entry name" value="ENDONUCLEASE/EXONUCLEASE/PHOSPHATASE"/>
    <property type="match status" value="1"/>
</dbReference>
<proteinExistence type="predicted"/>
<organism evidence="2 3">
    <name type="scientific">Cannabis sativa</name>
    <name type="common">Hemp</name>
    <name type="synonym">Marijuana</name>
    <dbReference type="NCBI Taxonomy" id="3483"/>
    <lineage>
        <taxon>Eukaryota</taxon>
        <taxon>Viridiplantae</taxon>
        <taxon>Streptophyta</taxon>
        <taxon>Embryophyta</taxon>
        <taxon>Tracheophyta</taxon>
        <taxon>Spermatophyta</taxon>
        <taxon>Magnoliopsida</taxon>
        <taxon>eudicotyledons</taxon>
        <taxon>Gunneridae</taxon>
        <taxon>Pentapetalae</taxon>
        <taxon>rosids</taxon>
        <taxon>fabids</taxon>
        <taxon>Rosales</taxon>
        <taxon>Cannabaceae</taxon>
        <taxon>Cannabis</taxon>
    </lineage>
</organism>
<feature type="region of interest" description="Disordered" evidence="1">
    <location>
        <begin position="1"/>
        <end position="37"/>
    </location>
</feature>
<protein>
    <recommendedName>
        <fullName evidence="4">DUF4283 domain-containing protein</fullName>
    </recommendedName>
</protein>
<dbReference type="Proteomes" id="UP000596661">
    <property type="component" value="Chromosome 8"/>
</dbReference>
<sequence>MAKTRSKNLGKKPAATKTTKPVKKRGPTSSGDVKKTKSMAAVLGIEPIDFSDVEEDEEQEAFPALSPRSSLREIQRQEDVRLDFLHFMEANRQCNSNLGQGKNSIPPILRSGSVVRSLDSSFQSVGKPKVKITMDDIEEEVSYWNSEIVCYVLGANPPLEDRDSVLNGGYTFFNKRPVIMKAWHPDLNFRKEDIRKVPIWIQLENLDLKHWGQNTLFKLVGEIGLGHTAEACRKKSGVQTQQQWVMKTKKVEEKKQLAADSDGFKPVTNGWKPKENEQQEQTSIENAFDILQEHTEENGAGVPVQSPGMDKKRGGGVPPLQNG</sequence>
<dbReference type="PANTHER" id="PTHR33233:SF17">
    <property type="entry name" value="DUF4283 DOMAIN-CONTAINING PROTEIN"/>
    <property type="match status" value="1"/>
</dbReference>
<dbReference type="EMBL" id="UZAU01000706">
    <property type="status" value="NOT_ANNOTATED_CDS"/>
    <property type="molecule type" value="Genomic_DNA"/>
</dbReference>
<name>A0A803Q7Z2_CANSA</name>
<reference evidence="2" key="2">
    <citation type="submission" date="2021-03" db="UniProtKB">
        <authorList>
            <consortium name="EnsemblPlants"/>
        </authorList>
    </citation>
    <scope>IDENTIFICATION</scope>
</reference>
<keyword evidence="3" id="KW-1185">Reference proteome</keyword>
<feature type="region of interest" description="Disordered" evidence="1">
    <location>
        <begin position="257"/>
        <end position="323"/>
    </location>
</feature>
<evidence type="ECO:0000313" key="2">
    <source>
        <dbReference type="EnsemblPlants" id="cds.evm.model.08.1212"/>
    </source>
</evidence>
<feature type="compositionally biased region" description="Basic residues" evidence="1">
    <location>
        <begin position="1"/>
        <end position="10"/>
    </location>
</feature>
<evidence type="ECO:0000256" key="1">
    <source>
        <dbReference type="SAM" id="MobiDB-lite"/>
    </source>
</evidence>